<protein>
    <submittedName>
        <fullName evidence="1">Roundabout 2</fullName>
    </submittedName>
</protein>
<gene>
    <name evidence="1" type="ORF">Bpfe_028012</name>
</gene>
<dbReference type="AlphaFoldDB" id="A0AAD8EXB8"/>
<reference evidence="1" key="2">
    <citation type="submission" date="2023-04" db="EMBL/GenBank/DDBJ databases">
        <authorList>
            <person name="Bu L."/>
            <person name="Lu L."/>
            <person name="Laidemitt M.R."/>
            <person name="Zhang S.M."/>
            <person name="Mutuku M."/>
            <person name="Mkoji G."/>
            <person name="Steinauer M."/>
            <person name="Loker E.S."/>
        </authorList>
    </citation>
    <scope>NUCLEOTIDE SEQUENCE</scope>
    <source>
        <strain evidence="1">KasaAsao</strain>
        <tissue evidence="1">Whole Snail</tissue>
    </source>
</reference>
<keyword evidence="2" id="KW-1185">Reference proteome</keyword>
<organism evidence="1 2">
    <name type="scientific">Biomphalaria pfeifferi</name>
    <name type="common">Bloodfluke planorb</name>
    <name type="synonym">Freshwater snail</name>
    <dbReference type="NCBI Taxonomy" id="112525"/>
    <lineage>
        <taxon>Eukaryota</taxon>
        <taxon>Metazoa</taxon>
        <taxon>Spiralia</taxon>
        <taxon>Lophotrochozoa</taxon>
        <taxon>Mollusca</taxon>
        <taxon>Gastropoda</taxon>
        <taxon>Heterobranchia</taxon>
        <taxon>Euthyneura</taxon>
        <taxon>Panpulmonata</taxon>
        <taxon>Hygrophila</taxon>
        <taxon>Lymnaeoidea</taxon>
        <taxon>Planorbidae</taxon>
        <taxon>Biomphalaria</taxon>
    </lineage>
</organism>
<dbReference type="Proteomes" id="UP001233172">
    <property type="component" value="Unassembled WGS sequence"/>
</dbReference>
<reference evidence="1" key="1">
    <citation type="journal article" date="2023" name="PLoS Negl. Trop. Dis.">
        <title>A genome sequence for Biomphalaria pfeifferi, the major vector snail for the human-infecting parasite Schistosoma mansoni.</title>
        <authorList>
            <person name="Bu L."/>
            <person name="Lu L."/>
            <person name="Laidemitt M.R."/>
            <person name="Zhang S.M."/>
            <person name="Mutuku M."/>
            <person name="Mkoji G."/>
            <person name="Steinauer M."/>
            <person name="Loker E.S."/>
        </authorList>
    </citation>
    <scope>NUCLEOTIDE SEQUENCE</scope>
    <source>
        <strain evidence="1">KasaAsao</strain>
    </source>
</reference>
<feature type="non-terminal residue" evidence="1">
    <location>
        <position position="1"/>
    </location>
</feature>
<dbReference type="EMBL" id="JASAOG010000238">
    <property type="protein sequence ID" value="KAK0042561.1"/>
    <property type="molecule type" value="Genomic_DNA"/>
</dbReference>
<comment type="caution">
    <text evidence="1">The sequence shown here is derived from an EMBL/GenBank/DDBJ whole genome shotgun (WGS) entry which is preliminary data.</text>
</comment>
<proteinExistence type="predicted"/>
<accession>A0AAD8EXB8</accession>
<evidence type="ECO:0000313" key="2">
    <source>
        <dbReference type="Proteomes" id="UP001233172"/>
    </source>
</evidence>
<sequence>WTHFRNKSELVGEETKFTFYDPMKKVAYINTFVMSEAEYDSVGGDYVVNIAHLYDYRIEHIHVTLKDKPALDDISGQSKFLPRIYFYFLTRAKYTK</sequence>
<evidence type="ECO:0000313" key="1">
    <source>
        <dbReference type="EMBL" id="KAK0042561.1"/>
    </source>
</evidence>
<name>A0AAD8EXB8_BIOPF</name>